<dbReference type="GO" id="GO:0016301">
    <property type="term" value="F:kinase activity"/>
    <property type="evidence" value="ECO:0007669"/>
    <property type="project" value="InterPro"/>
</dbReference>
<organism evidence="2 3">
    <name type="scientific">Chlamydomonas eustigma</name>
    <dbReference type="NCBI Taxonomy" id="1157962"/>
    <lineage>
        <taxon>Eukaryota</taxon>
        <taxon>Viridiplantae</taxon>
        <taxon>Chlorophyta</taxon>
        <taxon>core chlorophytes</taxon>
        <taxon>Chlorophyceae</taxon>
        <taxon>CS clade</taxon>
        <taxon>Chlamydomonadales</taxon>
        <taxon>Chlamydomonadaceae</taxon>
        <taxon>Chlamydomonas</taxon>
    </lineage>
</organism>
<evidence type="ECO:0000313" key="2">
    <source>
        <dbReference type="EMBL" id="GAX73913.1"/>
    </source>
</evidence>
<dbReference type="SUPFAM" id="SSF52540">
    <property type="entry name" value="P-loop containing nucleoside triphosphate hydrolases"/>
    <property type="match status" value="1"/>
</dbReference>
<dbReference type="AlphaFoldDB" id="A0A250WSW7"/>
<dbReference type="PANTHER" id="PTHR10285">
    <property type="entry name" value="URIDINE KINASE"/>
    <property type="match status" value="1"/>
</dbReference>
<keyword evidence="3" id="KW-1185">Reference proteome</keyword>
<dbReference type="STRING" id="1157962.A0A250WSW7"/>
<gene>
    <name evidence="2" type="ORF">CEUSTIGMA_g1363.t1</name>
</gene>
<reference evidence="2 3" key="1">
    <citation type="submission" date="2017-08" db="EMBL/GenBank/DDBJ databases">
        <title>Acidophilic green algal genome provides insights into adaptation to an acidic environment.</title>
        <authorList>
            <person name="Hirooka S."/>
            <person name="Hirose Y."/>
            <person name="Kanesaki Y."/>
            <person name="Higuchi S."/>
            <person name="Fujiwara T."/>
            <person name="Onuma R."/>
            <person name="Era A."/>
            <person name="Ohbayashi R."/>
            <person name="Uzuka A."/>
            <person name="Nozaki H."/>
            <person name="Yoshikawa H."/>
            <person name="Miyagishima S.Y."/>
        </authorList>
    </citation>
    <scope>NUCLEOTIDE SEQUENCE [LARGE SCALE GENOMIC DNA]</scope>
    <source>
        <strain evidence="2 3">NIES-2499</strain>
    </source>
</reference>
<accession>A0A250WSW7</accession>
<dbReference type="EMBL" id="BEGY01000005">
    <property type="protein sequence ID" value="GAX73913.1"/>
    <property type="molecule type" value="Genomic_DNA"/>
</dbReference>
<dbReference type="GO" id="GO:0005524">
    <property type="term" value="F:ATP binding"/>
    <property type="evidence" value="ECO:0007669"/>
    <property type="project" value="InterPro"/>
</dbReference>
<dbReference type="OrthoDB" id="347435at2759"/>
<sequence>MLNKPVRNYQPHHEHLRFDFRRQRPFVTSATSNLHMDGYLMKGPLLKLCGAPGPRFEEWLIAGKQLAFQLGYEHDNMDDVQKERVYHYYIPIFFWCLDQIAAHRDTGVNKAMILGISAPQGCGKTTLVEQLELLLAWKGLRAASVSIDDFYLTYKDQTALALENNENKLLQYRGNAGSHDLSLGTNTLIALRDLRSEGSTMKVPRYEKSAYAGRGDRADISTWPSVTGPLDVILYEGWMTGFTPLADDSQALAVNPDLVKVNRLLRSYPSTLDSLVDSWLVIKVGDKQWVCKWRLQAEERMKASGKAGMTEDQVADFVSRYMPAYEAYLPTLYKKGPSTGKKGRTLIIEVDQSRSPTNKQPSRVL</sequence>
<comment type="caution">
    <text evidence="2">The sequence shown here is derived from an EMBL/GenBank/DDBJ whole genome shotgun (WGS) entry which is preliminary data.</text>
</comment>
<dbReference type="Gene3D" id="3.40.50.300">
    <property type="entry name" value="P-loop containing nucleotide triphosphate hydrolases"/>
    <property type="match status" value="1"/>
</dbReference>
<evidence type="ECO:0000259" key="1">
    <source>
        <dbReference type="Pfam" id="PF00485"/>
    </source>
</evidence>
<protein>
    <recommendedName>
        <fullName evidence="1">Phosphoribulokinase/uridine kinase domain-containing protein</fullName>
    </recommendedName>
</protein>
<dbReference type="Pfam" id="PF00485">
    <property type="entry name" value="PRK"/>
    <property type="match status" value="1"/>
</dbReference>
<feature type="domain" description="Phosphoribulokinase/uridine kinase" evidence="1">
    <location>
        <begin position="113"/>
        <end position="241"/>
    </location>
</feature>
<dbReference type="InterPro" id="IPR027417">
    <property type="entry name" value="P-loop_NTPase"/>
</dbReference>
<proteinExistence type="predicted"/>
<dbReference type="InterPro" id="IPR006083">
    <property type="entry name" value="PRK/URK"/>
</dbReference>
<evidence type="ECO:0000313" key="3">
    <source>
        <dbReference type="Proteomes" id="UP000232323"/>
    </source>
</evidence>
<name>A0A250WSW7_9CHLO</name>
<dbReference type="Proteomes" id="UP000232323">
    <property type="component" value="Unassembled WGS sequence"/>
</dbReference>